<accession>A0A7S3HQF4</accession>
<name>A0A7S3HQF4_9STRA</name>
<feature type="compositionally biased region" description="Basic and acidic residues" evidence="1">
    <location>
        <begin position="104"/>
        <end position="117"/>
    </location>
</feature>
<protein>
    <submittedName>
        <fullName evidence="2">Uncharacterized protein</fullName>
    </submittedName>
</protein>
<dbReference type="AlphaFoldDB" id="A0A7S3HQF4"/>
<reference evidence="2" key="1">
    <citation type="submission" date="2021-01" db="EMBL/GenBank/DDBJ databases">
        <authorList>
            <person name="Corre E."/>
            <person name="Pelletier E."/>
            <person name="Niang G."/>
            <person name="Scheremetjew M."/>
            <person name="Finn R."/>
            <person name="Kale V."/>
            <person name="Holt S."/>
            <person name="Cochrane G."/>
            <person name="Meng A."/>
            <person name="Brown T."/>
            <person name="Cohen L."/>
        </authorList>
    </citation>
    <scope>NUCLEOTIDE SEQUENCE</scope>
    <source>
        <strain evidence="2">CCAP 955/1</strain>
    </source>
</reference>
<feature type="compositionally biased region" description="Acidic residues" evidence="1">
    <location>
        <begin position="93"/>
        <end position="103"/>
    </location>
</feature>
<evidence type="ECO:0000256" key="1">
    <source>
        <dbReference type="SAM" id="MobiDB-lite"/>
    </source>
</evidence>
<proteinExistence type="predicted"/>
<gene>
    <name evidence="2" type="ORF">SELO1098_LOCUS30646</name>
</gene>
<organism evidence="2">
    <name type="scientific">Spumella elongata</name>
    <dbReference type="NCBI Taxonomy" id="89044"/>
    <lineage>
        <taxon>Eukaryota</taxon>
        <taxon>Sar</taxon>
        <taxon>Stramenopiles</taxon>
        <taxon>Ochrophyta</taxon>
        <taxon>Chrysophyceae</taxon>
        <taxon>Chromulinales</taxon>
        <taxon>Chromulinaceae</taxon>
        <taxon>Spumella</taxon>
    </lineage>
</organism>
<dbReference type="EMBL" id="HBIC01059752">
    <property type="protein sequence ID" value="CAE0301790.1"/>
    <property type="molecule type" value="Transcribed_RNA"/>
</dbReference>
<sequence>MEAAAPLLMERMRSVRARDLVNFLFAWAMNKANEDMWLMLAFNDRIRYLLFEGKMDLEPKDVRTLKWAIAELQIGDDDVRRKLAELNAHDASPEELEEGETEGDEKGAEKEEEKEEK</sequence>
<feature type="region of interest" description="Disordered" evidence="1">
    <location>
        <begin position="85"/>
        <end position="117"/>
    </location>
</feature>
<evidence type="ECO:0000313" key="2">
    <source>
        <dbReference type="EMBL" id="CAE0301790.1"/>
    </source>
</evidence>